<dbReference type="Proteomes" id="UP000727407">
    <property type="component" value="Unassembled WGS sequence"/>
</dbReference>
<evidence type="ECO:0000259" key="8">
    <source>
        <dbReference type="Pfam" id="PF18102"/>
    </source>
</evidence>
<dbReference type="EMBL" id="QNUK01000068">
    <property type="protein sequence ID" value="KAF5903790.1"/>
    <property type="molecule type" value="Genomic_DNA"/>
</dbReference>
<dbReference type="InterPro" id="IPR009909">
    <property type="entry name" value="Nmi/IFP35_dom"/>
</dbReference>
<dbReference type="GO" id="GO:0046872">
    <property type="term" value="F:metal ion binding"/>
    <property type="evidence" value="ECO:0007669"/>
    <property type="project" value="UniProtKB-KW"/>
</dbReference>
<dbReference type="GO" id="GO:0061630">
    <property type="term" value="F:ubiquitin protein ligase activity"/>
    <property type="evidence" value="ECO:0007669"/>
    <property type="project" value="UniProtKB-EC"/>
</dbReference>
<dbReference type="AlphaFoldDB" id="A0A8J4U196"/>
<dbReference type="GO" id="GO:0007219">
    <property type="term" value="P:Notch signaling pathway"/>
    <property type="evidence" value="ECO:0007669"/>
    <property type="project" value="InterPro"/>
</dbReference>
<feature type="domain" description="NID" evidence="7">
    <location>
        <begin position="4"/>
        <end position="41"/>
    </location>
</feature>
<dbReference type="Pfam" id="PF18102">
    <property type="entry name" value="DTC"/>
    <property type="match status" value="1"/>
</dbReference>
<evidence type="ECO:0000256" key="6">
    <source>
        <dbReference type="SAM" id="MobiDB-lite"/>
    </source>
</evidence>
<evidence type="ECO:0000313" key="9">
    <source>
        <dbReference type="EMBL" id="KAF5903790.1"/>
    </source>
</evidence>
<evidence type="ECO:0000259" key="7">
    <source>
        <dbReference type="Pfam" id="PF07292"/>
    </source>
</evidence>
<feature type="compositionally biased region" description="Polar residues" evidence="6">
    <location>
        <begin position="584"/>
        <end position="597"/>
    </location>
</feature>
<feature type="region of interest" description="Disordered" evidence="6">
    <location>
        <begin position="164"/>
        <end position="191"/>
    </location>
</feature>
<proteinExistence type="predicted"/>
<keyword evidence="4" id="KW-0808">Transferase</keyword>
<feature type="region of interest" description="Disordered" evidence="6">
    <location>
        <begin position="962"/>
        <end position="986"/>
    </location>
</feature>
<comment type="caution">
    <text evidence="9">The sequence shown here is derived from an EMBL/GenBank/DDBJ whole genome shotgun (WGS) entry which is preliminary data.</text>
</comment>
<feature type="region of interest" description="Disordered" evidence="6">
    <location>
        <begin position="562"/>
        <end position="599"/>
    </location>
</feature>
<organism evidence="9 10">
    <name type="scientific">Clarias magur</name>
    <name type="common">Asian catfish</name>
    <name type="synonym">Macropteronotus magur</name>
    <dbReference type="NCBI Taxonomy" id="1594786"/>
    <lineage>
        <taxon>Eukaryota</taxon>
        <taxon>Metazoa</taxon>
        <taxon>Chordata</taxon>
        <taxon>Craniata</taxon>
        <taxon>Vertebrata</taxon>
        <taxon>Euteleostomi</taxon>
        <taxon>Actinopterygii</taxon>
        <taxon>Neopterygii</taxon>
        <taxon>Teleostei</taxon>
        <taxon>Ostariophysi</taxon>
        <taxon>Siluriformes</taxon>
        <taxon>Clariidae</taxon>
        <taxon>Clarias</taxon>
    </lineage>
</organism>
<dbReference type="InterPro" id="IPR039396">
    <property type="entry name" value="Deltex_C"/>
</dbReference>
<evidence type="ECO:0000256" key="2">
    <source>
        <dbReference type="ARBA" id="ARBA00004906"/>
    </source>
</evidence>
<dbReference type="EC" id="2.3.2.27" evidence="3"/>
<keyword evidence="5" id="KW-0479">Metal-binding</keyword>
<dbReference type="Pfam" id="PF07292">
    <property type="entry name" value="NID"/>
    <property type="match status" value="1"/>
</dbReference>
<feature type="domain" description="Deltex C-terminal" evidence="8">
    <location>
        <begin position="988"/>
        <end position="1087"/>
    </location>
</feature>
<sequence>MAEMRHTVCVRGLPTDMERERLEDKLMIHFLRERNGGGEISSISIKAADPYAVITFEDTRVALNVCSHSPHVLEVDGKLYELSLSFPGQESMHLNKCILDMSVTIDCKRLPLGEETIKTITEQFPDLTVNYIKPQRHCTLKGCYTEVKDMVAYLTELLVDFEPPHEESDRGHLHHKGQDDPSDQSHGPHFGGDVSLHQECLNVNGLKESQAQAHSDEKLKDWVDAVSVEALSLIMEADVFAYLCNRSEKYQSILQNHGVHVVDVTSAGVTTLYLQSNANGKTGSKAEKHLHHARHELSQLYQQVEGNLRRTQIPRSALKLDGEQTAAFKDVESLLPKVLISYDQTHVYIVGESSEVSQAKQILQIGSPNENLRAKQEIAFPSSPSGSYSPIAESETMQMAVANSESSTITPKMRNSDAERGVRTGEEYRLAARFKNSDMGLLGFGHIERGRTKESQDLTKAFQTLPLGSNSGPNLSTNSSLGNAVTVNSDQNRTSQFDAFKFTGVNNVEDDIPFQTMEPPPITGTLKNRGLVSNKNKTNSVIGTPRVAPAFIAPLNTPVNDLTRLEKTPTGPTIDSTTTSTSSLRRANSFSGQQLQKQMIPKTVTDEKSCLATHSFRRPRSSSLNRMSAQTLKSSTVSKDIIVPTLRWSYIKEAYQSDLKSLLSDLQVSENQIDKSKTMVILKGSASSKVEECQHELQKLVDGIGLDFCVQNLKLADLGVTEGNDMLKECCWNIRSHFSKIVLQHVKDAVFLMGPKSQCFQAIEMLKELFPNALSHSGSLVDTYAHHGSIDPSQANALANQTLIKSSSQIRPYQTKANSESAAKDRLKGCKFESMIASYVQSPKPVAKDILKKASDLEISKTSLLPGKFSEVSGVPLGPRDDWQKPSSLTMQKSQKATMLPLKQTNFPVCKQLGTCVCGENGTPTSCGVVLCSECILLHTHCTECTRVNEARKASKETQVLPLKEDQNTEELKGKEAGTRPKQEQGIQGTMMCTELSVKLPGFEQYRTVKITYSIPDGIQGEEHPNPGLPFQGGVFDAYLPLISKGQGLLKCLEKAFKQGFTFTVCPSRAKIAWSRIPHKTKITGGRSG</sequence>
<evidence type="ECO:0000256" key="1">
    <source>
        <dbReference type="ARBA" id="ARBA00000900"/>
    </source>
</evidence>
<evidence type="ECO:0000256" key="3">
    <source>
        <dbReference type="ARBA" id="ARBA00012483"/>
    </source>
</evidence>
<feature type="compositionally biased region" description="Basic and acidic residues" evidence="6">
    <location>
        <begin position="963"/>
        <end position="983"/>
    </location>
</feature>
<dbReference type="InterPro" id="IPR039398">
    <property type="entry name" value="Deltex_fam"/>
</dbReference>
<dbReference type="Gene3D" id="3.30.390.130">
    <property type="match status" value="1"/>
</dbReference>
<dbReference type="InterPro" id="IPR012677">
    <property type="entry name" value="Nucleotide-bd_a/b_plait_sf"/>
</dbReference>
<protein>
    <recommendedName>
        <fullName evidence="3">RING-type E3 ubiquitin transferase</fullName>
        <ecNumber evidence="3">2.3.2.27</ecNumber>
    </recommendedName>
</protein>
<feature type="region of interest" description="Disordered" evidence="6">
    <location>
        <begin position="511"/>
        <end position="531"/>
    </location>
</feature>
<gene>
    <name evidence="9" type="ORF">DAT39_006507</name>
</gene>
<dbReference type="Gene3D" id="3.30.70.330">
    <property type="match status" value="1"/>
</dbReference>
<evidence type="ECO:0000256" key="5">
    <source>
        <dbReference type="ARBA" id="ARBA00022723"/>
    </source>
</evidence>
<dbReference type="GO" id="GO:0016567">
    <property type="term" value="P:protein ubiquitination"/>
    <property type="evidence" value="ECO:0007669"/>
    <property type="project" value="UniProtKB-UniPathway"/>
</dbReference>
<evidence type="ECO:0000256" key="4">
    <source>
        <dbReference type="ARBA" id="ARBA00022679"/>
    </source>
</evidence>
<comment type="catalytic activity">
    <reaction evidence="1">
        <text>S-ubiquitinyl-[E2 ubiquitin-conjugating enzyme]-L-cysteine + [acceptor protein]-L-lysine = [E2 ubiquitin-conjugating enzyme]-L-cysteine + N(6)-ubiquitinyl-[acceptor protein]-L-lysine.</text>
        <dbReference type="EC" id="2.3.2.27"/>
    </reaction>
</comment>
<dbReference type="InterPro" id="IPR039399">
    <property type="entry name" value="Deltex_C_sf"/>
</dbReference>
<keyword evidence="10" id="KW-1185">Reference proteome</keyword>
<dbReference type="OrthoDB" id="527344at2759"/>
<name>A0A8J4U196_CLAMG</name>
<reference evidence="9" key="1">
    <citation type="submission" date="2020-07" db="EMBL/GenBank/DDBJ databases">
        <title>Clarias magur genome sequencing, assembly and annotation.</title>
        <authorList>
            <person name="Kushwaha B."/>
            <person name="Kumar R."/>
            <person name="Das P."/>
            <person name="Joshi C.G."/>
            <person name="Kumar D."/>
            <person name="Nagpure N.S."/>
            <person name="Pandey M."/>
            <person name="Agarwal S."/>
            <person name="Srivastava S."/>
            <person name="Singh M."/>
            <person name="Sahoo L."/>
            <person name="Jayasankar P."/>
            <person name="Meher P.K."/>
            <person name="Koringa P.G."/>
            <person name="Iquebal M.A."/>
            <person name="Das S.P."/>
            <person name="Bit A."/>
            <person name="Patnaik S."/>
            <person name="Patel N."/>
            <person name="Shah T.M."/>
            <person name="Hinsu A."/>
            <person name="Jena J.K."/>
        </authorList>
    </citation>
    <scope>NUCLEOTIDE SEQUENCE</scope>
    <source>
        <strain evidence="9">CIFAMagur01</strain>
        <tissue evidence="9">Testis</tissue>
    </source>
</reference>
<feature type="non-terminal residue" evidence="9">
    <location>
        <position position="1089"/>
    </location>
</feature>
<accession>A0A8J4U196</accession>
<dbReference type="UniPathway" id="UPA00143"/>
<evidence type="ECO:0000313" key="10">
    <source>
        <dbReference type="Proteomes" id="UP000727407"/>
    </source>
</evidence>
<dbReference type="PANTHER" id="PTHR12622">
    <property type="entry name" value="DELTEX-RELATED"/>
    <property type="match status" value="1"/>
</dbReference>
<feature type="compositionally biased region" description="Basic and acidic residues" evidence="6">
    <location>
        <begin position="164"/>
        <end position="179"/>
    </location>
</feature>
<comment type="pathway">
    <text evidence="2">Protein modification; protein ubiquitination.</text>
</comment>